<gene>
    <name evidence="3" type="ORF">DI556_06210</name>
</gene>
<dbReference type="Pfam" id="PF01326">
    <property type="entry name" value="PPDK_N"/>
    <property type="match status" value="2"/>
</dbReference>
<dbReference type="InterPro" id="IPR036637">
    <property type="entry name" value="Phosphohistidine_dom_sf"/>
</dbReference>
<dbReference type="Gene3D" id="3.30.470.20">
    <property type="entry name" value="ATP-grasp fold, B domain"/>
    <property type="match status" value="1"/>
</dbReference>
<dbReference type="EMBL" id="QFPW01000003">
    <property type="protein sequence ID" value="PZQ50710.1"/>
    <property type="molecule type" value="Genomic_DNA"/>
</dbReference>
<organism evidence="3 4">
    <name type="scientific">Rhodovulum sulfidophilum</name>
    <name type="common">Rhodobacter sulfidophilus</name>
    <dbReference type="NCBI Taxonomy" id="35806"/>
    <lineage>
        <taxon>Bacteria</taxon>
        <taxon>Pseudomonadati</taxon>
        <taxon>Pseudomonadota</taxon>
        <taxon>Alphaproteobacteria</taxon>
        <taxon>Rhodobacterales</taxon>
        <taxon>Paracoccaceae</taxon>
        <taxon>Rhodovulum</taxon>
    </lineage>
</organism>
<dbReference type="Gene3D" id="3.50.30.10">
    <property type="entry name" value="Phosphohistidine domain"/>
    <property type="match status" value="1"/>
</dbReference>
<evidence type="ECO:0000259" key="2">
    <source>
        <dbReference type="Pfam" id="PF01326"/>
    </source>
</evidence>
<keyword evidence="3" id="KW-0418">Kinase</keyword>
<dbReference type="InterPro" id="IPR013815">
    <property type="entry name" value="ATP_grasp_subdomain_1"/>
</dbReference>
<feature type="domain" description="PEP-utilising enzyme mobile" evidence="1">
    <location>
        <begin position="442"/>
        <end position="523"/>
    </location>
</feature>
<proteinExistence type="predicted"/>
<sequence>MSGSSFTRISSPWWGGRAMSELGTLIPAYVHGIEDLDPRDGRLFGGKATGLARMARAGIPVPPAFAISTDAFRAFQAGGRRLPEGLAEQVDAAVARLEAETGRAFGGDGAAGDPLLVSVRSGAQVSMPGMMDTVLNLGLDARSAGAMIARGRPRGFVVDSWMRFWKMYSEIVLGLDGEEFAEALAEARAAAEAEGADLGALEAAVVAFVEDQGEEAPTSPRAQLDRAIAAVFSSWNSPRARAYREHQSIPHDLGTAVTVQAMVFGNAEGESGSGVAFSRNPNTGDPVLYGEYLAGRQGEDIVSGAQTPVDLSVEDEAHGRLREDLSAHSRALEAMYGDAVDIEFTLESGRLYLLQVRPAKRTAAAAVRIAVDLLGEGALPPAQALRLVSAEQVRRLLRPVFDADQLAAAPRVARGIGASPGQASGVAVLDSDRAAERAAAGETVILVRPTTSPLDIRGMIAAAGVLTAKGGALSHAAVVSRALDRACVVGCGELDIDTEARTFRVGDRLWREGDSIAVDGATGEVLDGAIALVAPSTGSAEIGRLLRTADACSGAEVWTTSAPAGRDEALPGIAVVNMADVAISEGVIGRFVEGITNMAADPEAAAVTLAEAARRVGEVAVAAGAGHPVHLRLPQPGSARAHFLIPDWLELDPRLFLPLGNPNYQRALFAGLAEGVSAAAAPTTVLVGGMTDVAEWRRYRAELAAFPALESGAVIQNAAGLEALPEMLAEPGGRFWIDLDEVIYSSHGFLPKAYLSSATLDDYVAAGAFSAHPRKVLKTFLRGLIEAVAGDPRVGVLCPADLDADLLRWLHGAGFRAFATAPNQRPAFRLLLGQAAAEEL</sequence>
<reference evidence="3 4" key="1">
    <citation type="submission" date="2017-08" db="EMBL/GenBank/DDBJ databases">
        <title>Infants hospitalized years apart are colonized by the same room-sourced microbial strains.</title>
        <authorList>
            <person name="Brooks B."/>
            <person name="Olm M.R."/>
            <person name="Firek B.A."/>
            <person name="Baker R."/>
            <person name="Thomas B.C."/>
            <person name="Morowitz M.J."/>
            <person name="Banfield J.F."/>
        </authorList>
    </citation>
    <scope>NUCLEOTIDE SEQUENCE [LARGE SCALE GENOMIC DNA]</scope>
    <source>
        <strain evidence="3">S2_005_002_R2_34</strain>
    </source>
</reference>
<dbReference type="GO" id="GO:0016301">
    <property type="term" value="F:kinase activity"/>
    <property type="evidence" value="ECO:0007669"/>
    <property type="project" value="UniProtKB-KW"/>
</dbReference>
<dbReference type="PANTHER" id="PTHR22931:SF9">
    <property type="entry name" value="PYRUVATE, PHOSPHATE DIKINASE 1, CHLOROPLASTIC"/>
    <property type="match status" value="1"/>
</dbReference>
<dbReference type="SUPFAM" id="SSF52009">
    <property type="entry name" value="Phosphohistidine domain"/>
    <property type="match status" value="1"/>
</dbReference>
<evidence type="ECO:0000313" key="4">
    <source>
        <dbReference type="Proteomes" id="UP000249185"/>
    </source>
</evidence>
<protein>
    <submittedName>
        <fullName evidence="3">Pyruvate, phosphate dikinase</fullName>
    </submittedName>
</protein>
<dbReference type="AlphaFoldDB" id="A0A2W5QGV0"/>
<keyword evidence="3" id="KW-0670">Pyruvate</keyword>
<feature type="domain" description="Pyruvate phosphate dikinase AMP/ATP-binding" evidence="2">
    <location>
        <begin position="325"/>
        <end position="369"/>
    </location>
</feature>
<feature type="domain" description="Pyruvate phosphate dikinase AMP/ATP-binding" evidence="2">
    <location>
        <begin position="83"/>
        <end position="323"/>
    </location>
</feature>
<comment type="caution">
    <text evidence="3">The sequence shown here is derived from an EMBL/GenBank/DDBJ whole genome shotgun (WGS) entry which is preliminary data.</text>
</comment>
<evidence type="ECO:0000313" key="3">
    <source>
        <dbReference type="EMBL" id="PZQ50710.1"/>
    </source>
</evidence>
<dbReference type="NCBIfam" id="NF004531">
    <property type="entry name" value="PRK05878.1"/>
    <property type="match status" value="1"/>
</dbReference>
<dbReference type="Gene3D" id="1.10.189.10">
    <property type="entry name" value="Pyruvate Phosphate Dikinase, domain 2"/>
    <property type="match status" value="1"/>
</dbReference>
<dbReference type="Proteomes" id="UP000249185">
    <property type="component" value="Unassembled WGS sequence"/>
</dbReference>
<dbReference type="SUPFAM" id="SSF56059">
    <property type="entry name" value="Glutathione synthetase ATP-binding domain-like"/>
    <property type="match status" value="1"/>
</dbReference>
<keyword evidence="3" id="KW-0808">Transferase</keyword>
<dbReference type="Gene3D" id="1.20.80.30">
    <property type="match status" value="1"/>
</dbReference>
<evidence type="ECO:0000259" key="1">
    <source>
        <dbReference type="Pfam" id="PF00391"/>
    </source>
</evidence>
<dbReference type="GO" id="GO:0005524">
    <property type="term" value="F:ATP binding"/>
    <property type="evidence" value="ECO:0007669"/>
    <property type="project" value="InterPro"/>
</dbReference>
<dbReference type="InterPro" id="IPR008279">
    <property type="entry name" value="PEP-util_enz_mobile_dom"/>
</dbReference>
<dbReference type="PANTHER" id="PTHR22931">
    <property type="entry name" value="PHOSPHOENOLPYRUVATE DIKINASE-RELATED"/>
    <property type="match status" value="1"/>
</dbReference>
<dbReference type="InterPro" id="IPR002192">
    <property type="entry name" value="PPDK_AMP/ATP-bd"/>
</dbReference>
<dbReference type="Pfam" id="PF00391">
    <property type="entry name" value="PEP-utilizers"/>
    <property type="match status" value="1"/>
</dbReference>
<accession>A0A2W5QGV0</accession>
<dbReference type="GO" id="GO:0050242">
    <property type="term" value="F:pyruvate, phosphate dikinase activity"/>
    <property type="evidence" value="ECO:0007669"/>
    <property type="project" value="InterPro"/>
</dbReference>
<name>A0A2W5QGV0_RHOSU</name>
<dbReference type="Gene3D" id="3.30.1490.20">
    <property type="entry name" value="ATP-grasp fold, A domain"/>
    <property type="match status" value="1"/>
</dbReference>
<dbReference type="InterPro" id="IPR010121">
    <property type="entry name" value="Pyruvate_phosphate_dikinase"/>
</dbReference>